<reference evidence="3 4" key="1">
    <citation type="submission" date="2020-07" db="EMBL/GenBank/DDBJ databases">
        <title>Halosimplex pelagicum sp. nov. and Halosimplex rubrum sp. nov., isolated from salted brown alga Laminaria, and emended description of the genus Halosimplex.</title>
        <authorList>
            <person name="Cui H."/>
        </authorList>
    </citation>
    <scope>NUCLEOTIDE SEQUENCE [LARGE SCALE GENOMIC DNA]</scope>
    <source>
        <strain evidence="3 4">R27</strain>
    </source>
</reference>
<dbReference type="GeneID" id="56077167"/>
<evidence type="ECO:0000259" key="2">
    <source>
        <dbReference type="Pfam" id="PF24035"/>
    </source>
</evidence>
<dbReference type="InterPro" id="IPR055768">
    <property type="entry name" value="DUF7344"/>
</dbReference>
<evidence type="ECO:0000313" key="3">
    <source>
        <dbReference type="EMBL" id="QLH76671.1"/>
    </source>
</evidence>
<dbReference type="AlphaFoldDB" id="A0A7D5SWM5"/>
<keyword evidence="4" id="KW-1185">Reference proteome</keyword>
<accession>A0A7D5SWM5</accession>
<evidence type="ECO:0000313" key="4">
    <source>
        <dbReference type="Proteomes" id="UP000509667"/>
    </source>
</evidence>
<gene>
    <name evidence="3" type="ORF">HZS55_04850</name>
</gene>
<dbReference type="EMBL" id="CP058910">
    <property type="protein sequence ID" value="QLH76671.1"/>
    <property type="molecule type" value="Genomic_DNA"/>
</dbReference>
<proteinExistence type="predicted"/>
<dbReference type="RefSeq" id="WP_179910606.1">
    <property type="nucleotide sequence ID" value="NZ_CP058910.1"/>
</dbReference>
<feature type="region of interest" description="Disordered" evidence="1">
    <location>
        <begin position="1"/>
        <end position="20"/>
    </location>
</feature>
<protein>
    <recommendedName>
        <fullName evidence="2">DUF7344 domain-containing protein</fullName>
    </recommendedName>
</protein>
<name>A0A7D5SWM5_9EURY</name>
<dbReference type="InterPro" id="IPR036388">
    <property type="entry name" value="WH-like_DNA-bd_sf"/>
</dbReference>
<evidence type="ECO:0000256" key="1">
    <source>
        <dbReference type="SAM" id="MobiDB-lite"/>
    </source>
</evidence>
<dbReference type="Proteomes" id="UP000509667">
    <property type="component" value="Chromosome"/>
</dbReference>
<feature type="domain" description="DUF7344" evidence="2">
    <location>
        <begin position="25"/>
        <end position="91"/>
    </location>
</feature>
<sequence>MGRNHHEALEPAPDATSTAETDELFAVLSDANRRFVLSHLAQRETPPALDPLAGALAEWNDDLTREDARIALHHVHLPKLGDAGLVEYDETVRLTDDAAGSLDLVEHL</sequence>
<dbReference type="Pfam" id="PF24035">
    <property type="entry name" value="DUF7344"/>
    <property type="match status" value="1"/>
</dbReference>
<dbReference type="Gene3D" id="1.10.10.10">
    <property type="entry name" value="Winged helix-like DNA-binding domain superfamily/Winged helix DNA-binding domain"/>
    <property type="match status" value="1"/>
</dbReference>
<dbReference type="OrthoDB" id="241157at2157"/>
<dbReference type="KEGG" id="hrr:HZS55_04850"/>
<organism evidence="3 4">
    <name type="scientific">Halosimplex rubrum</name>
    <dbReference type="NCBI Taxonomy" id="869889"/>
    <lineage>
        <taxon>Archaea</taxon>
        <taxon>Methanobacteriati</taxon>
        <taxon>Methanobacteriota</taxon>
        <taxon>Stenosarchaea group</taxon>
        <taxon>Halobacteria</taxon>
        <taxon>Halobacteriales</taxon>
        <taxon>Haloarculaceae</taxon>
        <taxon>Halosimplex</taxon>
    </lineage>
</organism>